<evidence type="ECO:0000313" key="1">
    <source>
        <dbReference type="EMBL" id="QHS81993.1"/>
    </source>
</evidence>
<proteinExistence type="predicted"/>
<sequence>MKTIEKYTPLIKTPYVFHLEDDYEFFDSGFIELSFKILDSDQNISQVLLEDEQHTYTKIDINHKLCYKVMTNKFNEIYSNNGDGPLNIFSWRPSLKRIEIQKLRMPYQDWDDEYTIQLQVNKLGYYSVITKNEKDGKKGFCTHIGKNYHINLPNNGKKILTRNDFPDKINIRLKDI</sequence>
<dbReference type="AlphaFoldDB" id="A0A6C0AR88"/>
<dbReference type="EMBL" id="MN740762">
    <property type="protein sequence ID" value="QHS81993.1"/>
    <property type="molecule type" value="Genomic_DNA"/>
</dbReference>
<name>A0A6C0AR88_9ZZZZ</name>
<organism evidence="1">
    <name type="scientific">viral metagenome</name>
    <dbReference type="NCBI Taxonomy" id="1070528"/>
    <lineage>
        <taxon>unclassified sequences</taxon>
        <taxon>metagenomes</taxon>
        <taxon>organismal metagenomes</taxon>
    </lineage>
</organism>
<accession>A0A6C0AR88</accession>
<reference evidence="1" key="1">
    <citation type="journal article" date="2020" name="Nature">
        <title>Giant virus diversity and host interactions through global metagenomics.</title>
        <authorList>
            <person name="Schulz F."/>
            <person name="Roux S."/>
            <person name="Paez-Espino D."/>
            <person name="Jungbluth S."/>
            <person name="Walsh D.A."/>
            <person name="Denef V.J."/>
            <person name="McMahon K.D."/>
            <person name="Konstantinidis K.T."/>
            <person name="Eloe-Fadrosh E.A."/>
            <person name="Kyrpides N.C."/>
            <person name="Woyke T."/>
        </authorList>
    </citation>
    <scope>NUCLEOTIDE SEQUENCE</scope>
    <source>
        <strain evidence="1">GVMAG-S-1101165-79</strain>
    </source>
</reference>
<protein>
    <submittedName>
        <fullName evidence="1">Uncharacterized protein</fullName>
    </submittedName>
</protein>